<sequence>MWYLAAAFLSSPRSFHEHALYDHPACIDMILAKTVYRQLLYIGYSMGSLSLLIMASLKPEYGRKVAAAFLMAPSTTQYYNDGNFISLLNAVTNSTEPVTERLQMVQLPIGLIRQFSQITCRGEARWICKSAMAVADQQPQGRGLHLKYSPLQGNSYYFHETFPGSGSLRTTWHIAQLAWGEGSFRPYVYSSREKNLRRYGVPVPPKYPIERVTIPIFTYTGNSDKLVAEGDYRFMQRSVRSIVCRWRHPDPLFSHADFTFSWGALLVYRQMIKDMDGWLQ</sequence>
<dbReference type="Proteomes" id="UP001219518">
    <property type="component" value="Unassembled WGS sequence"/>
</dbReference>
<accession>A0AAE1HXU2</accession>
<organism evidence="1 2">
    <name type="scientific">Frankliniella fusca</name>
    <dbReference type="NCBI Taxonomy" id="407009"/>
    <lineage>
        <taxon>Eukaryota</taxon>
        <taxon>Metazoa</taxon>
        <taxon>Ecdysozoa</taxon>
        <taxon>Arthropoda</taxon>
        <taxon>Hexapoda</taxon>
        <taxon>Insecta</taxon>
        <taxon>Pterygota</taxon>
        <taxon>Neoptera</taxon>
        <taxon>Paraneoptera</taxon>
        <taxon>Thysanoptera</taxon>
        <taxon>Terebrantia</taxon>
        <taxon>Thripoidea</taxon>
        <taxon>Thripidae</taxon>
        <taxon>Frankliniella</taxon>
    </lineage>
</organism>
<name>A0AAE1HXU2_9NEOP</name>
<dbReference type="Gene3D" id="3.40.50.1820">
    <property type="entry name" value="alpha/beta hydrolase"/>
    <property type="match status" value="1"/>
</dbReference>
<comment type="caution">
    <text evidence="1">The sequence shown here is derived from an EMBL/GenBank/DDBJ whole genome shotgun (WGS) entry which is preliminary data.</text>
</comment>
<reference evidence="1" key="2">
    <citation type="journal article" date="2023" name="BMC Genomics">
        <title>Pest status, molecular evolution, and epigenetic factors derived from the genome assembly of Frankliniella fusca, a thysanopteran phytovirus vector.</title>
        <authorList>
            <person name="Catto M.A."/>
            <person name="Labadie P.E."/>
            <person name="Jacobson A.L."/>
            <person name="Kennedy G.G."/>
            <person name="Srinivasan R."/>
            <person name="Hunt B.G."/>
        </authorList>
    </citation>
    <scope>NUCLEOTIDE SEQUENCE</scope>
    <source>
        <strain evidence="1">PL_HMW_Pooled</strain>
    </source>
</reference>
<dbReference type="PANTHER" id="PTHR11005">
    <property type="entry name" value="LYSOSOMAL ACID LIPASE-RELATED"/>
    <property type="match status" value="1"/>
</dbReference>
<dbReference type="InterPro" id="IPR029058">
    <property type="entry name" value="AB_hydrolase_fold"/>
</dbReference>
<evidence type="ECO:0000313" key="2">
    <source>
        <dbReference type="Proteomes" id="UP001219518"/>
    </source>
</evidence>
<reference evidence="1" key="1">
    <citation type="submission" date="2021-07" db="EMBL/GenBank/DDBJ databases">
        <authorList>
            <person name="Catto M.A."/>
            <person name="Jacobson A."/>
            <person name="Kennedy G."/>
            <person name="Labadie P."/>
            <person name="Hunt B.G."/>
            <person name="Srinivasan R."/>
        </authorList>
    </citation>
    <scope>NUCLEOTIDE SEQUENCE</scope>
    <source>
        <strain evidence="1">PL_HMW_Pooled</strain>
        <tissue evidence="1">Head</tissue>
    </source>
</reference>
<evidence type="ECO:0000313" key="1">
    <source>
        <dbReference type="EMBL" id="KAK3929368.1"/>
    </source>
</evidence>
<proteinExistence type="predicted"/>
<protein>
    <submittedName>
        <fullName evidence="1">Lipase 1</fullName>
    </submittedName>
</protein>
<dbReference type="AlphaFoldDB" id="A0AAE1HXU2"/>
<gene>
    <name evidence="1" type="ORF">KUF71_017828</name>
</gene>
<dbReference type="EMBL" id="JAHWGI010001399">
    <property type="protein sequence ID" value="KAK3929368.1"/>
    <property type="molecule type" value="Genomic_DNA"/>
</dbReference>
<dbReference type="SUPFAM" id="SSF53474">
    <property type="entry name" value="alpha/beta-Hydrolases"/>
    <property type="match status" value="1"/>
</dbReference>
<keyword evidence="2" id="KW-1185">Reference proteome</keyword>